<proteinExistence type="predicted"/>
<dbReference type="AlphaFoldDB" id="A0AB39SRF1"/>
<name>A0AB39SRF1_9ACTN</name>
<protein>
    <submittedName>
        <fullName evidence="1">Uncharacterized protein</fullName>
    </submittedName>
</protein>
<evidence type="ECO:0000313" key="1">
    <source>
        <dbReference type="EMBL" id="XDQ69063.1"/>
    </source>
</evidence>
<sequence>MPGKPIGTLGGHTASKDFTFNGVPHRITLLPSGQHGASTEPVYQALPTDLTVGFEQTLAAAFGAHYAFRYVGGFRGKGEFRVQSYSVFATEATEERSATTFGGGLYVVYEPDLRAGDPGIHETLRWIQVVRQSGTVENRHEVDNIGRANPFYMDGGLTSIHGIEVSNFHDTSQISFDGRADLDEEFAAETFLTHDTGTRDRSGRAVVRVLGGIRWGWRVRPVG</sequence>
<gene>
    <name evidence="1" type="ORF">AB5J54_00210</name>
</gene>
<dbReference type="EMBL" id="CP163444">
    <property type="protein sequence ID" value="XDQ69063.1"/>
    <property type="molecule type" value="Genomic_DNA"/>
</dbReference>
<reference evidence="1" key="1">
    <citation type="submission" date="2024-07" db="EMBL/GenBank/DDBJ databases">
        <authorList>
            <person name="Yu S.T."/>
        </authorList>
    </citation>
    <scope>NUCLEOTIDE SEQUENCE</scope>
    <source>
        <strain evidence="1">R44</strain>
    </source>
</reference>
<accession>A0AB39SRF1</accession>
<organism evidence="1">
    <name type="scientific">Streptomyces sp. R44</name>
    <dbReference type="NCBI Taxonomy" id="3238633"/>
    <lineage>
        <taxon>Bacteria</taxon>
        <taxon>Bacillati</taxon>
        <taxon>Actinomycetota</taxon>
        <taxon>Actinomycetes</taxon>
        <taxon>Kitasatosporales</taxon>
        <taxon>Streptomycetaceae</taxon>
        <taxon>Streptomyces</taxon>
    </lineage>
</organism>
<dbReference type="RefSeq" id="WP_369141806.1">
    <property type="nucleotide sequence ID" value="NZ_CP163444.1"/>
</dbReference>